<dbReference type="RefSeq" id="WP_181731156.1">
    <property type="nucleotide sequence ID" value="NZ_JACEIR010000001.1"/>
</dbReference>
<dbReference type="Pfam" id="PF06014">
    <property type="entry name" value="YqgQ-like"/>
    <property type="match status" value="1"/>
</dbReference>
<reference evidence="1 2" key="1">
    <citation type="submission" date="2020-12" db="EMBL/GenBank/DDBJ databases">
        <title>WGS of Thermoactinomyces spp.</title>
        <authorList>
            <person name="Cheng K."/>
        </authorList>
    </citation>
    <scope>NUCLEOTIDE SEQUENCE [LARGE SCALE GENOMIC DNA]</scope>
    <source>
        <strain evidence="2">CICC 10671\DSM 43846</strain>
    </source>
</reference>
<organism evidence="1 2">
    <name type="scientific">Thermoactinomyces intermedius</name>
    <dbReference type="NCBI Taxonomy" id="2024"/>
    <lineage>
        <taxon>Bacteria</taxon>
        <taxon>Bacillati</taxon>
        <taxon>Bacillota</taxon>
        <taxon>Bacilli</taxon>
        <taxon>Bacillales</taxon>
        <taxon>Thermoactinomycetaceae</taxon>
        <taxon>Thermoactinomyces</taxon>
    </lineage>
</organism>
<gene>
    <name evidence="1" type="ORF">I8U20_00310</name>
</gene>
<dbReference type="AlphaFoldDB" id="A0A8I1A3C8"/>
<evidence type="ECO:0000313" key="1">
    <source>
        <dbReference type="EMBL" id="MBH8593768.1"/>
    </source>
</evidence>
<dbReference type="EMBL" id="JAECVW010000001">
    <property type="protein sequence ID" value="MBH8593768.1"/>
    <property type="molecule type" value="Genomic_DNA"/>
</dbReference>
<dbReference type="SUPFAM" id="SSF158379">
    <property type="entry name" value="YqgQ-like"/>
    <property type="match status" value="1"/>
</dbReference>
<accession>A0A8I1A3C8</accession>
<sequence>MRGMTEVRQLLKQFGTIIYTGDQLGDVELMMEEVRELKAMGLIDPQTFQKAMAVLLQQSARFSRRQSEK</sequence>
<comment type="caution">
    <text evidence="1">The sequence shown here is derived from an EMBL/GenBank/DDBJ whole genome shotgun (WGS) entry which is preliminary data.</text>
</comment>
<dbReference type="Proteomes" id="UP000633619">
    <property type="component" value="Unassembled WGS sequence"/>
</dbReference>
<protein>
    <submittedName>
        <fullName evidence="1">YqgQ family protein</fullName>
    </submittedName>
</protein>
<proteinExistence type="predicted"/>
<dbReference type="InterPro" id="IPR023164">
    <property type="entry name" value="YqgQ-like_sf"/>
</dbReference>
<dbReference type="Gene3D" id="1.10.287.760">
    <property type="entry name" value="YqgQ-like"/>
    <property type="match status" value="1"/>
</dbReference>
<dbReference type="InterPro" id="IPR009256">
    <property type="entry name" value="YqgQ-like"/>
</dbReference>
<evidence type="ECO:0000313" key="2">
    <source>
        <dbReference type="Proteomes" id="UP000633619"/>
    </source>
</evidence>
<name>A0A8I1A3C8_THEIN</name>
<keyword evidence="2" id="KW-1185">Reference proteome</keyword>